<dbReference type="EMBL" id="VYZW01007133">
    <property type="protein sequence ID" value="NXS40106.1"/>
    <property type="molecule type" value="Genomic_DNA"/>
</dbReference>
<comment type="similarity">
    <text evidence="2 10">Belongs to the glycosyltransferase 31 family.</text>
</comment>
<keyword evidence="7" id="KW-1133">Transmembrane helix</keyword>
<dbReference type="OrthoDB" id="2139606at2759"/>
<evidence type="ECO:0000313" key="12">
    <source>
        <dbReference type="Proteomes" id="UP000528411"/>
    </source>
</evidence>
<dbReference type="PANTHER" id="PTHR11214">
    <property type="entry name" value="BETA-1,3-N-ACETYLGLUCOSAMINYLTRANSFERASE"/>
    <property type="match status" value="1"/>
</dbReference>
<name>A0A7L2U3F3_BALRX</name>
<dbReference type="AlphaFoldDB" id="A0A7L2U3F3"/>
<keyword evidence="3 10" id="KW-0328">Glycosyltransferase</keyword>
<keyword evidence="4 11" id="KW-0808">Transferase</keyword>
<protein>
    <recommendedName>
        <fullName evidence="10">Hexosyltransferase</fullName>
        <ecNumber evidence="10">2.4.1.-</ecNumber>
    </recommendedName>
</protein>
<evidence type="ECO:0000256" key="9">
    <source>
        <dbReference type="ARBA" id="ARBA00023136"/>
    </source>
</evidence>
<keyword evidence="12" id="KW-1185">Reference proteome</keyword>
<dbReference type="PANTHER" id="PTHR11214:SF378">
    <property type="entry name" value="BETA-1,3-GALACTOSYLTRANSFERASE 4"/>
    <property type="match status" value="1"/>
</dbReference>
<evidence type="ECO:0000256" key="7">
    <source>
        <dbReference type="ARBA" id="ARBA00022989"/>
    </source>
</evidence>
<feature type="non-terminal residue" evidence="11">
    <location>
        <position position="1"/>
    </location>
</feature>
<evidence type="ECO:0000256" key="5">
    <source>
        <dbReference type="ARBA" id="ARBA00022692"/>
    </source>
</evidence>
<gene>
    <name evidence="11" type="primary">B3galt5_0</name>
    <name evidence="11" type="ORF">BALREX_R13378</name>
</gene>
<sequence>LSPRGCGPTPPFLLVLVPSAPAHAARRQAVRETWGGGQRPGGLPTRTLFVLGVPEARAEQAALRAEALRHGDLL</sequence>
<reference evidence="11 12" key="1">
    <citation type="submission" date="2019-09" db="EMBL/GenBank/DDBJ databases">
        <title>Bird 10,000 Genomes (B10K) Project - Family phase.</title>
        <authorList>
            <person name="Zhang G."/>
        </authorList>
    </citation>
    <scope>NUCLEOTIDE SEQUENCE [LARGE SCALE GENOMIC DNA]</scope>
    <source>
        <strain evidence="11">B10K-DU-012-56</strain>
    </source>
</reference>
<dbReference type="GO" id="GO:0000139">
    <property type="term" value="C:Golgi membrane"/>
    <property type="evidence" value="ECO:0007669"/>
    <property type="project" value="UniProtKB-SubCell"/>
</dbReference>
<evidence type="ECO:0000313" key="11">
    <source>
        <dbReference type="EMBL" id="NXS40106.1"/>
    </source>
</evidence>
<organism evidence="11 12">
    <name type="scientific">Balaeniceps rex</name>
    <name type="common">Shoebill</name>
    <dbReference type="NCBI Taxonomy" id="33584"/>
    <lineage>
        <taxon>Eukaryota</taxon>
        <taxon>Metazoa</taxon>
        <taxon>Chordata</taxon>
        <taxon>Craniata</taxon>
        <taxon>Vertebrata</taxon>
        <taxon>Euteleostomi</taxon>
        <taxon>Archelosauria</taxon>
        <taxon>Archosauria</taxon>
        <taxon>Dinosauria</taxon>
        <taxon>Saurischia</taxon>
        <taxon>Theropoda</taxon>
        <taxon>Coelurosauria</taxon>
        <taxon>Aves</taxon>
        <taxon>Neognathae</taxon>
        <taxon>Neoaves</taxon>
        <taxon>Aequornithes</taxon>
        <taxon>Pelecaniformes</taxon>
        <taxon>Balaenicipitidae</taxon>
        <taxon>Balaeniceps</taxon>
    </lineage>
</organism>
<evidence type="ECO:0000256" key="1">
    <source>
        <dbReference type="ARBA" id="ARBA00004323"/>
    </source>
</evidence>
<feature type="non-terminal residue" evidence="11">
    <location>
        <position position="74"/>
    </location>
</feature>
<evidence type="ECO:0000256" key="4">
    <source>
        <dbReference type="ARBA" id="ARBA00022679"/>
    </source>
</evidence>
<evidence type="ECO:0000256" key="8">
    <source>
        <dbReference type="ARBA" id="ARBA00023034"/>
    </source>
</evidence>
<dbReference type="InterPro" id="IPR002659">
    <property type="entry name" value="Glyco_trans_31"/>
</dbReference>
<keyword evidence="8 10" id="KW-0333">Golgi apparatus</keyword>
<dbReference type="GO" id="GO:0016758">
    <property type="term" value="F:hexosyltransferase activity"/>
    <property type="evidence" value="ECO:0007669"/>
    <property type="project" value="InterPro"/>
</dbReference>
<dbReference type="GO" id="GO:0006493">
    <property type="term" value="P:protein O-linked glycosylation"/>
    <property type="evidence" value="ECO:0007669"/>
    <property type="project" value="TreeGrafter"/>
</dbReference>
<evidence type="ECO:0000256" key="3">
    <source>
        <dbReference type="ARBA" id="ARBA00022676"/>
    </source>
</evidence>
<dbReference type="EC" id="2.4.1.-" evidence="10"/>
<comment type="subcellular location">
    <subcellularLocation>
        <location evidence="1 10">Golgi apparatus membrane</location>
        <topology evidence="1 10">Single-pass type II membrane protein</topology>
    </subcellularLocation>
</comment>
<comment type="caution">
    <text evidence="11">The sequence shown here is derived from an EMBL/GenBank/DDBJ whole genome shotgun (WGS) entry which is preliminary data.</text>
</comment>
<evidence type="ECO:0000256" key="6">
    <source>
        <dbReference type="ARBA" id="ARBA00022968"/>
    </source>
</evidence>
<evidence type="ECO:0000256" key="2">
    <source>
        <dbReference type="ARBA" id="ARBA00008661"/>
    </source>
</evidence>
<accession>A0A7L2U3F3</accession>
<keyword evidence="6" id="KW-0735">Signal-anchor</keyword>
<keyword evidence="9" id="KW-0472">Membrane</keyword>
<dbReference type="Proteomes" id="UP000528411">
    <property type="component" value="Unassembled WGS sequence"/>
</dbReference>
<keyword evidence="5" id="KW-0812">Transmembrane</keyword>
<evidence type="ECO:0000256" key="10">
    <source>
        <dbReference type="RuleBase" id="RU363063"/>
    </source>
</evidence>
<proteinExistence type="inferred from homology"/>